<dbReference type="CDD" id="cd05013">
    <property type="entry name" value="SIS_RpiR"/>
    <property type="match status" value="1"/>
</dbReference>
<dbReference type="Gene3D" id="3.40.50.10490">
    <property type="entry name" value="Glucose-6-phosphate isomerase like protein, domain 1"/>
    <property type="match status" value="1"/>
</dbReference>
<proteinExistence type="predicted"/>
<dbReference type="InterPro" id="IPR047640">
    <property type="entry name" value="RpiR-like"/>
</dbReference>
<dbReference type="PROSITE" id="PS51071">
    <property type="entry name" value="HTH_RPIR"/>
    <property type="match status" value="1"/>
</dbReference>
<evidence type="ECO:0000313" key="7">
    <source>
        <dbReference type="Proteomes" id="UP000644749"/>
    </source>
</evidence>
<sequence length="305" mass="31995">MKIDPSTEISGWSAGATRHFAESQLGQQVVARLQAGSRSQRALSDLILRDPVFIATHGIEDVSRASGISASTISRYVRDLGIDSYAAFRADVADRVHALIAPVTKLENRLAEAAGSSSPAEASLATAQSHLGALADRETAAALRQASEMLRQARHVWIMGFGLSAHLAAILALGLEPYRDGILNVVQYGGTEVAAGRVMAAGEGDVVIAISFPRYSSDVVQLARMARGTGARLIALTDSPAAPLAQACDHLLIAPAQHPVLSSSCLPGLAIIEALVSQFLMSDPAHVERAKRLAASMAAYLSDQG</sequence>
<organism evidence="6 7">
    <name type="scientific">Paracoccus aerius</name>
    <dbReference type="NCBI Taxonomy" id="1915382"/>
    <lineage>
        <taxon>Bacteria</taxon>
        <taxon>Pseudomonadati</taxon>
        <taxon>Pseudomonadota</taxon>
        <taxon>Alphaproteobacteria</taxon>
        <taxon>Rhodobacterales</taxon>
        <taxon>Paracoccaceae</taxon>
        <taxon>Paracoccus</taxon>
    </lineage>
</organism>
<evidence type="ECO:0000259" key="5">
    <source>
        <dbReference type="PROSITE" id="PS51464"/>
    </source>
</evidence>
<dbReference type="InterPro" id="IPR036388">
    <property type="entry name" value="WH-like_DNA-bd_sf"/>
</dbReference>
<dbReference type="RefSeq" id="WP_191310399.1">
    <property type="nucleotide sequence ID" value="NZ_BNCL01000008.1"/>
</dbReference>
<dbReference type="PANTHER" id="PTHR30514:SF18">
    <property type="entry name" value="RPIR-FAMILY TRANSCRIPTIONAL REGULATOR"/>
    <property type="match status" value="1"/>
</dbReference>
<reference evidence="6 7" key="1">
    <citation type="submission" date="2021-01" db="EMBL/GenBank/DDBJ databases">
        <title>011410 draft genome.</title>
        <authorList>
            <person name="Lang L."/>
        </authorList>
    </citation>
    <scope>NUCLEOTIDE SEQUENCE [LARGE SCALE GENOMIC DNA]</scope>
    <source>
        <strain evidence="6 7">KCTC 42845</strain>
    </source>
</reference>
<gene>
    <name evidence="6" type="ORF">JL111_11085</name>
</gene>
<dbReference type="SUPFAM" id="SSF53697">
    <property type="entry name" value="SIS domain"/>
    <property type="match status" value="1"/>
</dbReference>
<dbReference type="Gene3D" id="1.10.10.10">
    <property type="entry name" value="Winged helix-like DNA-binding domain superfamily/Winged helix DNA-binding domain"/>
    <property type="match status" value="1"/>
</dbReference>
<dbReference type="InterPro" id="IPR035472">
    <property type="entry name" value="RpiR-like_SIS"/>
</dbReference>
<dbReference type="Proteomes" id="UP000644749">
    <property type="component" value="Unassembled WGS sequence"/>
</dbReference>
<keyword evidence="3" id="KW-0804">Transcription</keyword>
<name>A0ABS1S5N2_9RHOB</name>
<evidence type="ECO:0000313" key="6">
    <source>
        <dbReference type="EMBL" id="MBL3674030.1"/>
    </source>
</evidence>
<dbReference type="PROSITE" id="PS51464">
    <property type="entry name" value="SIS"/>
    <property type="match status" value="1"/>
</dbReference>
<evidence type="ECO:0000259" key="4">
    <source>
        <dbReference type="PROSITE" id="PS51071"/>
    </source>
</evidence>
<dbReference type="InterPro" id="IPR009057">
    <property type="entry name" value="Homeodomain-like_sf"/>
</dbReference>
<keyword evidence="1" id="KW-0805">Transcription regulation</keyword>
<accession>A0ABS1S5N2</accession>
<dbReference type="EMBL" id="JAESHT010000008">
    <property type="protein sequence ID" value="MBL3674030.1"/>
    <property type="molecule type" value="Genomic_DNA"/>
</dbReference>
<keyword evidence="2" id="KW-0238">DNA-binding</keyword>
<keyword evidence="7" id="KW-1185">Reference proteome</keyword>
<evidence type="ECO:0000256" key="1">
    <source>
        <dbReference type="ARBA" id="ARBA00023015"/>
    </source>
</evidence>
<dbReference type="SUPFAM" id="SSF46689">
    <property type="entry name" value="Homeodomain-like"/>
    <property type="match status" value="1"/>
</dbReference>
<dbReference type="PANTHER" id="PTHR30514">
    <property type="entry name" value="GLUCOKINASE"/>
    <property type="match status" value="1"/>
</dbReference>
<dbReference type="InterPro" id="IPR001347">
    <property type="entry name" value="SIS_dom"/>
</dbReference>
<feature type="domain" description="HTH rpiR-type" evidence="4">
    <location>
        <begin position="23"/>
        <end position="99"/>
    </location>
</feature>
<evidence type="ECO:0000256" key="2">
    <source>
        <dbReference type="ARBA" id="ARBA00023125"/>
    </source>
</evidence>
<dbReference type="InterPro" id="IPR000281">
    <property type="entry name" value="HTH_RpiR"/>
</dbReference>
<feature type="domain" description="SIS" evidence="5">
    <location>
        <begin position="146"/>
        <end position="285"/>
    </location>
</feature>
<protein>
    <submittedName>
        <fullName evidence="6">MurR/RpiR family transcriptional regulator</fullName>
    </submittedName>
</protein>
<dbReference type="InterPro" id="IPR046348">
    <property type="entry name" value="SIS_dom_sf"/>
</dbReference>
<dbReference type="Pfam" id="PF01380">
    <property type="entry name" value="SIS"/>
    <property type="match status" value="1"/>
</dbReference>
<comment type="caution">
    <text evidence="6">The sequence shown here is derived from an EMBL/GenBank/DDBJ whole genome shotgun (WGS) entry which is preliminary data.</text>
</comment>
<evidence type="ECO:0000256" key="3">
    <source>
        <dbReference type="ARBA" id="ARBA00023163"/>
    </source>
</evidence>